<dbReference type="AlphaFoldDB" id="A0A1L7X2D7"/>
<name>A0A1L7X2D7_9HELO</name>
<evidence type="ECO:0000313" key="2">
    <source>
        <dbReference type="EMBL" id="CZR59188.1"/>
    </source>
</evidence>
<dbReference type="EMBL" id="FJOG01000013">
    <property type="protein sequence ID" value="CZR59188.1"/>
    <property type="molecule type" value="Genomic_DNA"/>
</dbReference>
<reference evidence="2 3" key="1">
    <citation type="submission" date="2016-03" db="EMBL/GenBank/DDBJ databases">
        <authorList>
            <person name="Ploux O."/>
        </authorList>
    </citation>
    <scope>NUCLEOTIDE SEQUENCE [LARGE SCALE GENOMIC DNA]</scope>
    <source>
        <strain evidence="2 3">UAMH 11012</strain>
    </source>
</reference>
<evidence type="ECO:0000313" key="3">
    <source>
        <dbReference type="Proteomes" id="UP000184330"/>
    </source>
</evidence>
<protein>
    <submittedName>
        <fullName evidence="2">Uncharacterized protein</fullName>
    </submittedName>
</protein>
<feature type="compositionally biased region" description="Basic and acidic residues" evidence="1">
    <location>
        <begin position="12"/>
        <end position="21"/>
    </location>
</feature>
<feature type="region of interest" description="Disordered" evidence="1">
    <location>
        <begin position="1"/>
        <end position="40"/>
    </location>
</feature>
<dbReference type="Proteomes" id="UP000184330">
    <property type="component" value="Unassembled WGS sequence"/>
</dbReference>
<evidence type="ECO:0000256" key="1">
    <source>
        <dbReference type="SAM" id="MobiDB-lite"/>
    </source>
</evidence>
<proteinExistence type="predicted"/>
<gene>
    <name evidence="2" type="ORF">PAC_09080</name>
</gene>
<keyword evidence="3" id="KW-1185">Reference proteome</keyword>
<organism evidence="2 3">
    <name type="scientific">Phialocephala subalpina</name>
    <dbReference type="NCBI Taxonomy" id="576137"/>
    <lineage>
        <taxon>Eukaryota</taxon>
        <taxon>Fungi</taxon>
        <taxon>Dikarya</taxon>
        <taxon>Ascomycota</taxon>
        <taxon>Pezizomycotina</taxon>
        <taxon>Leotiomycetes</taxon>
        <taxon>Helotiales</taxon>
        <taxon>Mollisiaceae</taxon>
        <taxon>Phialocephala</taxon>
        <taxon>Phialocephala fortinii species complex</taxon>
    </lineage>
</organism>
<accession>A0A1L7X2D7</accession>
<sequence length="122" mass="13517">MCNEPLIDADDSVEKGSDEHSCTYQSKRKQISRSSPPPPWPTKIHDLCLCLRIQTLCNEPFTTGRAVFLGSTAIVTYIICQQSSFKGMERLAQSNLMVTGSVEGIAREVAKLVLKGGKKGWW</sequence>